<evidence type="ECO:0000256" key="5">
    <source>
        <dbReference type="ARBA" id="ARBA00023274"/>
    </source>
</evidence>
<dbReference type="HAMAP" id="MF_00500">
    <property type="entry name" value="Ribosomal_bS20"/>
    <property type="match status" value="1"/>
</dbReference>
<dbReference type="InterPro" id="IPR002583">
    <property type="entry name" value="Ribosomal_bS20"/>
</dbReference>
<evidence type="ECO:0000256" key="3">
    <source>
        <dbReference type="ARBA" id="ARBA00022884"/>
    </source>
</evidence>
<gene>
    <name evidence="6 7" type="primary">rps20</name>
</gene>
<sequence length="94" mass="10793">MSKNVSVIKRIQVSLRNKRKNRSYKSEIKTLTKKYILSLNNTQPLDFKDTLLQLSDLYQRIDKAVSKGVLHKNNGSRKKAMLAKATKDLTLNTT</sequence>
<dbReference type="EMBL" id="MF372957">
    <property type="protein sequence ID" value="AXE43441.1"/>
    <property type="molecule type" value="Genomic_DNA"/>
</dbReference>
<evidence type="ECO:0000256" key="6">
    <source>
        <dbReference type="HAMAP-Rule" id="MF_00500"/>
    </source>
</evidence>
<keyword evidence="2 6" id="KW-0699">rRNA-binding</keyword>
<comment type="function">
    <text evidence="6">Binds directly to 16S ribosomal RNA.</text>
</comment>
<reference evidence="7" key="1">
    <citation type="submission" date="2017-06" db="EMBL/GenBank/DDBJ databases">
        <title>Complete plastid genome of Gracilaria bailinae.</title>
        <authorList>
            <person name="Zhang L."/>
        </authorList>
    </citation>
    <scope>NUCLEOTIDE SEQUENCE</scope>
</reference>
<dbReference type="InterPro" id="IPR036510">
    <property type="entry name" value="Ribosomal_bS20_sf"/>
</dbReference>
<keyword evidence="3 6" id="KW-0694">RNA-binding</keyword>
<evidence type="ECO:0000256" key="1">
    <source>
        <dbReference type="ARBA" id="ARBA00007634"/>
    </source>
</evidence>
<evidence type="ECO:0000256" key="2">
    <source>
        <dbReference type="ARBA" id="ARBA00022730"/>
    </source>
</evidence>
<organism evidence="7">
    <name type="scientific">Gracilariopsis heteroclada</name>
    <dbReference type="NCBI Taxonomy" id="172978"/>
    <lineage>
        <taxon>Eukaryota</taxon>
        <taxon>Rhodophyta</taxon>
        <taxon>Florideophyceae</taxon>
        <taxon>Rhodymeniophycidae</taxon>
        <taxon>Gracilariales</taxon>
        <taxon>Gracilariaceae</taxon>
        <taxon>Gracilariopsis</taxon>
    </lineage>
</organism>
<keyword evidence="7" id="KW-0150">Chloroplast</keyword>
<evidence type="ECO:0000313" key="7">
    <source>
        <dbReference type="EMBL" id="AXE43441.1"/>
    </source>
</evidence>
<evidence type="ECO:0000256" key="4">
    <source>
        <dbReference type="ARBA" id="ARBA00022980"/>
    </source>
</evidence>
<dbReference type="RefSeq" id="YP_009500279.1">
    <property type="nucleotide sequence ID" value="NC_038100.1"/>
</dbReference>
<keyword evidence="7" id="KW-0934">Plastid</keyword>
<protein>
    <recommendedName>
        <fullName evidence="6">Small ribosomal subunit protein bS20c</fullName>
    </recommendedName>
</protein>
<accession>A0A344V654</accession>
<dbReference type="AlphaFoldDB" id="A0A344V654"/>
<dbReference type="GeneID" id="37504294"/>
<dbReference type="Pfam" id="PF01649">
    <property type="entry name" value="Ribosomal_S20p"/>
    <property type="match status" value="1"/>
</dbReference>
<dbReference type="GO" id="GO:0070181">
    <property type="term" value="F:small ribosomal subunit rRNA binding"/>
    <property type="evidence" value="ECO:0007669"/>
    <property type="project" value="TreeGrafter"/>
</dbReference>
<name>A0A344V654_9FLOR</name>
<dbReference type="NCBIfam" id="TIGR00029">
    <property type="entry name" value="S20"/>
    <property type="match status" value="1"/>
</dbReference>
<dbReference type="PANTHER" id="PTHR33398">
    <property type="entry name" value="30S RIBOSOMAL PROTEIN S20"/>
    <property type="match status" value="1"/>
</dbReference>
<dbReference type="Gene3D" id="1.20.58.110">
    <property type="entry name" value="Ribosomal protein S20"/>
    <property type="match status" value="1"/>
</dbReference>
<dbReference type="GO" id="GO:0009507">
    <property type="term" value="C:chloroplast"/>
    <property type="evidence" value="ECO:0007669"/>
    <property type="project" value="UniProtKB-SubCell"/>
</dbReference>
<keyword evidence="4 6" id="KW-0689">Ribosomal protein</keyword>
<comment type="similarity">
    <text evidence="1 6">Belongs to the bacterial ribosomal protein bS20 family.</text>
</comment>
<proteinExistence type="inferred from homology"/>
<geneLocation type="chloroplast" evidence="7"/>
<dbReference type="GO" id="GO:0006412">
    <property type="term" value="P:translation"/>
    <property type="evidence" value="ECO:0007669"/>
    <property type="project" value="UniProtKB-UniRule"/>
</dbReference>
<dbReference type="GO" id="GO:0003735">
    <property type="term" value="F:structural constituent of ribosome"/>
    <property type="evidence" value="ECO:0007669"/>
    <property type="project" value="InterPro"/>
</dbReference>
<dbReference type="PANTHER" id="PTHR33398:SF1">
    <property type="entry name" value="SMALL RIBOSOMAL SUBUNIT PROTEIN BS20C"/>
    <property type="match status" value="1"/>
</dbReference>
<comment type="subcellular location">
    <subcellularLocation>
        <location evidence="6">Plastid</location>
        <location evidence="6">Chloroplast</location>
    </subcellularLocation>
</comment>
<dbReference type="GO" id="GO:0015935">
    <property type="term" value="C:small ribosomal subunit"/>
    <property type="evidence" value="ECO:0007669"/>
    <property type="project" value="TreeGrafter"/>
</dbReference>
<dbReference type="SUPFAM" id="SSF46992">
    <property type="entry name" value="Ribosomal protein S20"/>
    <property type="match status" value="1"/>
</dbReference>
<keyword evidence="5 6" id="KW-0687">Ribonucleoprotein</keyword>